<accession>A0A8J7MCV1</accession>
<reference evidence="1" key="1">
    <citation type="submission" date="2021-01" db="EMBL/GenBank/DDBJ databases">
        <title>Modified the classification status of verrucomicrobia.</title>
        <authorList>
            <person name="Feng X."/>
        </authorList>
    </citation>
    <scope>NUCLEOTIDE SEQUENCE</scope>
    <source>
        <strain evidence="1">_KCTC 22039</strain>
    </source>
</reference>
<sequence length="112" mass="12580">MPIHQDTIDKFSSIALSAIKAAYGTEDDEYGSTLFVAHHLEELEASYWQSHFKVDVPEASQILDSLVLSPYCIDEEDEVINNLDFTLPGEVTNYLICVCFEGDEVIDITMES</sequence>
<comment type="caution">
    <text evidence="1">The sequence shown here is derived from an EMBL/GenBank/DDBJ whole genome shotgun (WGS) entry which is preliminary data.</text>
</comment>
<organism evidence="1 2">
    <name type="scientific">Persicirhabdus sediminis</name>
    <dbReference type="NCBI Taxonomy" id="454144"/>
    <lineage>
        <taxon>Bacteria</taxon>
        <taxon>Pseudomonadati</taxon>
        <taxon>Verrucomicrobiota</taxon>
        <taxon>Verrucomicrobiia</taxon>
        <taxon>Verrucomicrobiales</taxon>
        <taxon>Verrucomicrobiaceae</taxon>
        <taxon>Persicirhabdus</taxon>
    </lineage>
</organism>
<proteinExistence type="predicted"/>
<protein>
    <submittedName>
        <fullName evidence="1">DUF2004 domain-containing protein</fullName>
    </submittedName>
</protein>
<dbReference type="Proteomes" id="UP000624703">
    <property type="component" value="Unassembled WGS sequence"/>
</dbReference>
<dbReference type="EMBL" id="JAENIM010000038">
    <property type="protein sequence ID" value="MBK1790997.1"/>
    <property type="molecule type" value="Genomic_DNA"/>
</dbReference>
<evidence type="ECO:0000313" key="1">
    <source>
        <dbReference type="EMBL" id="MBK1790997.1"/>
    </source>
</evidence>
<evidence type="ECO:0000313" key="2">
    <source>
        <dbReference type="Proteomes" id="UP000624703"/>
    </source>
</evidence>
<dbReference type="AlphaFoldDB" id="A0A8J7MCV1"/>
<dbReference type="RefSeq" id="WP_200311019.1">
    <property type="nucleotide sequence ID" value="NZ_JAENIM010000038.1"/>
</dbReference>
<name>A0A8J7MCV1_9BACT</name>
<gene>
    <name evidence="1" type="ORF">JIN82_07510</name>
</gene>
<keyword evidence="2" id="KW-1185">Reference proteome</keyword>